<dbReference type="PRINTS" id="PR01483">
    <property type="entry name" value="FASYNTHASE"/>
</dbReference>
<dbReference type="CDD" id="cd03449">
    <property type="entry name" value="R_hydratase"/>
    <property type="match status" value="1"/>
</dbReference>
<reference evidence="5" key="1">
    <citation type="submission" date="2017-01" db="EMBL/GenBank/DDBJ databases">
        <authorList>
            <person name="Varghese N."/>
            <person name="Submissions S."/>
        </authorList>
    </citation>
    <scope>NUCLEOTIDE SEQUENCE [LARGE SCALE GENOMIC DNA]</scope>
    <source>
        <strain evidence="5">DSM 18714</strain>
    </source>
</reference>
<dbReference type="Proteomes" id="UP000186098">
    <property type="component" value="Unassembled WGS sequence"/>
</dbReference>
<dbReference type="NCBIfam" id="NF006045">
    <property type="entry name" value="PRK08190.1"/>
    <property type="match status" value="1"/>
</dbReference>
<keyword evidence="1" id="KW-0456">Lyase</keyword>
<evidence type="ECO:0000256" key="1">
    <source>
        <dbReference type="ARBA" id="ARBA00023239"/>
    </source>
</evidence>
<dbReference type="Pfam" id="PF01575">
    <property type="entry name" value="MaoC_dehydratas"/>
    <property type="match status" value="1"/>
</dbReference>
<dbReference type="AlphaFoldDB" id="A0A1N7MSM1"/>
<sequence length="373" mass="39814">MTGTLTNYLFHQMKIGDRASLVRHVGPKDIELFAAVSGDANPAHLDAGFAAHGPFGHVVVHGMWTAALISAVLGTRLPGPGTIYLDQQIRFNKPVSPGDTITAEVEVAELIEGKNRVRLTTTARNQRGEVVLLGEALVLAPVEQVTWVPGDLPEAVVLPKGRWQGFVEEARALPPVRAAVVHPCSKSAILGAIEVRDEGLLDPILIGPGAKIRAAAAEAGVSLDGFRIEETEHSHAAAARAVELAACGKVQVLVKGSLHSDELLAAVVSKSGGLRTERRISHVYAMDVPAYRKPVIVTDTAINIAPTLEHKRDICQNAVKLMSALLPVVEGSFDCNPYVHGSPTRKELTLARAATTKMIPMFCPLPLDFSSHN</sequence>
<dbReference type="GO" id="GO:0019171">
    <property type="term" value="F:(3R)-hydroxyacyl-[acyl-carrier-protein] dehydratase activity"/>
    <property type="evidence" value="ECO:0007669"/>
    <property type="project" value="TreeGrafter"/>
</dbReference>
<dbReference type="InterPro" id="IPR002539">
    <property type="entry name" value="MaoC-like_dom"/>
</dbReference>
<dbReference type="Gene3D" id="3.10.129.10">
    <property type="entry name" value="Hotdog Thioesterase"/>
    <property type="match status" value="1"/>
</dbReference>
<gene>
    <name evidence="4" type="ORF">SAMN05421795_10994</name>
</gene>
<evidence type="ECO:0000313" key="4">
    <source>
        <dbReference type="EMBL" id="SIS89106.1"/>
    </source>
</evidence>
<dbReference type="InterPro" id="IPR029069">
    <property type="entry name" value="HotDog_dom_sf"/>
</dbReference>
<dbReference type="InterPro" id="IPR050965">
    <property type="entry name" value="UPF0336/Enoyl-CoA_hydratase"/>
</dbReference>
<feature type="domain" description="MaoC-like" evidence="3">
    <location>
        <begin position="23"/>
        <end position="122"/>
    </location>
</feature>
<dbReference type="Gene3D" id="3.40.718.10">
    <property type="entry name" value="Isopropylmalate Dehydrogenase"/>
    <property type="match status" value="1"/>
</dbReference>
<proteinExistence type="predicted"/>
<dbReference type="PANTHER" id="PTHR43437:SF3">
    <property type="entry name" value="HYDROXYACYL-THIOESTER DEHYDRATASE TYPE 2, MITOCHONDRIAL"/>
    <property type="match status" value="1"/>
</dbReference>
<evidence type="ECO:0000259" key="3">
    <source>
        <dbReference type="Pfam" id="PF01575"/>
    </source>
</evidence>
<dbReference type="EMBL" id="FTOM01000009">
    <property type="protein sequence ID" value="SIS89106.1"/>
    <property type="molecule type" value="Genomic_DNA"/>
</dbReference>
<dbReference type="PANTHER" id="PTHR43437">
    <property type="entry name" value="HYDROXYACYL-THIOESTER DEHYDRATASE TYPE 2, MITOCHONDRIAL-RELATED"/>
    <property type="match status" value="1"/>
</dbReference>
<dbReference type="FunFam" id="3.10.129.10:FF:000042">
    <property type="entry name" value="MaoC domain protein dehydratase"/>
    <property type="match status" value="1"/>
</dbReference>
<dbReference type="SUPFAM" id="SSF53659">
    <property type="entry name" value="Isocitrate/Isopropylmalate dehydrogenase-like"/>
    <property type="match status" value="1"/>
</dbReference>
<accession>A0A1N7MSM1</accession>
<protein>
    <submittedName>
        <fullName evidence="4">Phosphate acetyltransferase</fullName>
    </submittedName>
</protein>
<organism evidence="4 5">
    <name type="scientific">Phaeovulum vinaykumarii</name>
    <dbReference type="NCBI Taxonomy" id="407234"/>
    <lineage>
        <taxon>Bacteria</taxon>
        <taxon>Pseudomonadati</taxon>
        <taxon>Pseudomonadota</taxon>
        <taxon>Alphaproteobacteria</taxon>
        <taxon>Rhodobacterales</taxon>
        <taxon>Paracoccaceae</taxon>
        <taxon>Phaeovulum</taxon>
    </lineage>
</organism>
<feature type="domain" description="Phosphate acetyl/butaryl transferase" evidence="2">
    <location>
        <begin position="238"/>
        <end position="326"/>
    </location>
</feature>
<keyword evidence="5" id="KW-1185">Reference proteome</keyword>
<evidence type="ECO:0000259" key="2">
    <source>
        <dbReference type="Pfam" id="PF01515"/>
    </source>
</evidence>
<dbReference type="GO" id="GO:0005835">
    <property type="term" value="C:fatty acid synthase complex"/>
    <property type="evidence" value="ECO:0007669"/>
    <property type="project" value="InterPro"/>
</dbReference>
<dbReference type="STRING" id="407234.SAMN05421795_10994"/>
<dbReference type="InterPro" id="IPR003965">
    <property type="entry name" value="Fatty_acid_synthase"/>
</dbReference>
<dbReference type="GO" id="GO:0006633">
    <property type="term" value="P:fatty acid biosynthetic process"/>
    <property type="evidence" value="ECO:0007669"/>
    <property type="project" value="InterPro"/>
</dbReference>
<keyword evidence="4" id="KW-0808">Transferase</keyword>
<evidence type="ECO:0000313" key="5">
    <source>
        <dbReference type="Proteomes" id="UP000186098"/>
    </source>
</evidence>
<name>A0A1N7MSM1_9RHOB</name>
<dbReference type="Pfam" id="PF01515">
    <property type="entry name" value="PTA_PTB"/>
    <property type="match status" value="1"/>
</dbReference>
<dbReference type="SUPFAM" id="SSF54637">
    <property type="entry name" value="Thioesterase/thiol ester dehydrase-isomerase"/>
    <property type="match status" value="1"/>
</dbReference>
<dbReference type="GO" id="GO:0004312">
    <property type="term" value="F:fatty acid synthase activity"/>
    <property type="evidence" value="ECO:0007669"/>
    <property type="project" value="InterPro"/>
</dbReference>
<dbReference type="InterPro" id="IPR002505">
    <property type="entry name" value="PTA_PTB"/>
</dbReference>